<feature type="transmembrane region" description="Helical" evidence="6">
    <location>
        <begin position="523"/>
        <end position="544"/>
    </location>
</feature>
<evidence type="ECO:0000259" key="7">
    <source>
        <dbReference type="Pfam" id="PF00324"/>
    </source>
</evidence>
<evidence type="ECO:0000313" key="9">
    <source>
        <dbReference type="Proteomes" id="UP000076532"/>
    </source>
</evidence>
<dbReference type="InterPro" id="IPR004841">
    <property type="entry name" value="AA-permease/SLC12A_dom"/>
</dbReference>
<feature type="transmembrane region" description="Helical" evidence="6">
    <location>
        <begin position="615"/>
        <end position="636"/>
    </location>
</feature>
<evidence type="ECO:0000256" key="1">
    <source>
        <dbReference type="ARBA" id="ARBA00004141"/>
    </source>
</evidence>
<dbReference type="Proteomes" id="UP000076532">
    <property type="component" value="Unassembled WGS sequence"/>
</dbReference>
<feature type="compositionally biased region" description="Polar residues" evidence="5">
    <location>
        <begin position="25"/>
        <end position="34"/>
    </location>
</feature>
<feature type="transmembrane region" description="Helical" evidence="6">
    <location>
        <begin position="153"/>
        <end position="176"/>
    </location>
</feature>
<feature type="transmembrane region" description="Helical" evidence="6">
    <location>
        <begin position="362"/>
        <end position="382"/>
    </location>
</feature>
<dbReference type="PANTHER" id="PTHR43341:SF4">
    <property type="entry name" value="ARGININE PERMEASE CAN1-RELATED"/>
    <property type="match status" value="1"/>
</dbReference>
<sequence>MPSTSAVRHDSFAMDTLGTRRRANAQPSASTSVHSGVGAATVEEEPGPIKLAAKEWFDIQQELPPQITRRNIQMISVGGVIGTGLFLGISTSLSSGGPLGMVIGYIITGTIVYAVVISLSEMVSYIPNVGGPVGLADLYVDRALGFAMGWNAWYQWTIVLPAELSAAVVIASYYLGDMPSDPTDTNYSQNLKNYDKYLNILNYSATSILLVGAVAINCMTRYGQYEYYFATIKVCTIVVLIIIGIVMNNIPLLTTNIVPPPTVHYTEANTGSSNYTNLTCITNIFGNFTNTSKSTIKFKYYSCPGPFVQFQGIEGPKGKVLGIWSVLMQSIFSYCGSEIPGLAGAEVENPTKNIPSAVKRTWVRIFLFYVLGVFVAGLLVPYNHAGLVTTYTPTGTQFVQSSPFIIAMEAAGFKTLARIVTAFFLMSAWSAATSDIYISSRYMYFLAKRGHAPKFLSTLIPVGYAKEKPVRRRSESTPDTRTPAPPARETRLVVPIAGVVVAMIFAFLAYLPAQASNAQQVFLYVTTMTSAAAMLSWISIMVTYRVSWAEECDENFKKENPALYENRSFMQPYLAWYALVMCIAIITLHGWAVFTLGAVRQIALEENSKRPPADFVFIFITSYLPIPLFLLAIFGYKLVNQTSFVELHEMDFNRGKQLPEIEEDTPRGWLEWLF</sequence>
<feature type="transmembrane region" description="Helical" evidence="6">
    <location>
        <begin position="102"/>
        <end position="126"/>
    </location>
</feature>
<dbReference type="EMBL" id="KV417811">
    <property type="protein sequence ID" value="KZP05943.1"/>
    <property type="molecule type" value="Genomic_DNA"/>
</dbReference>
<accession>A0A167WCT1</accession>
<dbReference type="PANTHER" id="PTHR43341">
    <property type="entry name" value="AMINO ACID PERMEASE"/>
    <property type="match status" value="1"/>
</dbReference>
<dbReference type="InterPro" id="IPR050524">
    <property type="entry name" value="APC_YAT"/>
</dbReference>
<keyword evidence="9" id="KW-1185">Reference proteome</keyword>
<feature type="transmembrane region" description="Helical" evidence="6">
    <location>
        <begin position="72"/>
        <end position="90"/>
    </location>
</feature>
<gene>
    <name evidence="8" type="ORF">FIBSPDRAFT_1053819</name>
</gene>
<feature type="domain" description="Amino acid permease/ SLC12A" evidence="7">
    <location>
        <begin position="491"/>
        <end position="648"/>
    </location>
</feature>
<organism evidence="8 9">
    <name type="scientific">Athelia psychrophila</name>
    <dbReference type="NCBI Taxonomy" id="1759441"/>
    <lineage>
        <taxon>Eukaryota</taxon>
        <taxon>Fungi</taxon>
        <taxon>Dikarya</taxon>
        <taxon>Basidiomycota</taxon>
        <taxon>Agaricomycotina</taxon>
        <taxon>Agaricomycetes</taxon>
        <taxon>Agaricomycetidae</taxon>
        <taxon>Atheliales</taxon>
        <taxon>Atheliaceae</taxon>
        <taxon>Athelia</taxon>
    </lineage>
</organism>
<evidence type="ECO:0000256" key="2">
    <source>
        <dbReference type="ARBA" id="ARBA00022692"/>
    </source>
</evidence>
<comment type="subcellular location">
    <subcellularLocation>
        <location evidence="1">Membrane</location>
        <topology evidence="1">Multi-pass membrane protein</topology>
    </subcellularLocation>
</comment>
<keyword evidence="3 6" id="KW-1133">Transmembrane helix</keyword>
<dbReference type="AlphaFoldDB" id="A0A167WCT1"/>
<dbReference type="Pfam" id="PF00324">
    <property type="entry name" value="AA_permease"/>
    <property type="match status" value="2"/>
</dbReference>
<dbReference type="GO" id="GO:0015171">
    <property type="term" value="F:amino acid transmembrane transporter activity"/>
    <property type="evidence" value="ECO:0007669"/>
    <property type="project" value="TreeGrafter"/>
</dbReference>
<dbReference type="GO" id="GO:0016020">
    <property type="term" value="C:membrane"/>
    <property type="evidence" value="ECO:0007669"/>
    <property type="project" value="UniProtKB-SubCell"/>
</dbReference>
<feature type="region of interest" description="Disordered" evidence="5">
    <location>
        <begin position="1"/>
        <end position="41"/>
    </location>
</feature>
<feature type="domain" description="Amino acid permease/ SLC12A" evidence="7">
    <location>
        <begin position="72"/>
        <end position="457"/>
    </location>
</feature>
<keyword evidence="4 6" id="KW-0472">Membrane</keyword>
<evidence type="ECO:0000256" key="5">
    <source>
        <dbReference type="SAM" id="MobiDB-lite"/>
    </source>
</evidence>
<name>A0A167WCT1_9AGAM</name>
<feature type="transmembrane region" description="Helical" evidence="6">
    <location>
        <begin position="228"/>
        <end position="247"/>
    </location>
</feature>
<dbReference type="OrthoDB" id="3900342at2759"/>
<proteinExistence type="predicted"/>
<evidence type="ECO:0000256" key="3">
    <source>
        <dbReference type="ARBA" id="ARBA00022989"/>
    </source>
</evidence>
<dbReference type="STRING" id="436010.A0A167WCT1"/>
<protein>
    <recommendedName>
        <fullName evidence="7">Amino acid permease/ SLC12A domain-containing protein</fullName>
    </recommendedName>
</protein>
<keyword evidence="2 6" id="KW-0812">Transmembrane</keyword>
<feature type="transmembrane region" description="Helical" evidence="6">
    <location>
        <begin position="574"/>
        <end position="594"/>
    </location>
</feature>
<dbReference type="Gene3D" id="1.20.1740.10">
    <property type="entry name" value="Amino acid/polyamine transporter I"/>
    <property type="match status" value="1"/>
</dbReference>
<feature type="transmembrane region" description="Helical" evidence="6">
    <location>
        <begin position="492"/>
        <end position="511"/>
    </location>
</feature>
<evidence type="ECO:0000256" key="6">
    <source>
        <dbReference type="SAM" id="Phobius"/>
    </source>
</evidence>
<feature type="transmembrane region" description="Helical" evidence="6">
    <location>
        <begin position="197"/>
        <end position="216"/>
    </location>
</feature>
<evidence type="ECO:0000256" key="4">
    <source>
        <dbReference type="ARBA" id="ARBA00023136"/>
    </source>
</evidence>
<evidence type="ECO:0000313" key="8">
    <source>
        <dbReference type="EMBL" id="KZP05943.1"/>
    </source>
</evidence>
<reference evidence="8 9" key="1">
    <citation type="journal article" date="2016" name="Mol. Biol. Evol.">
        <title>Comparative Genomics of Early-Diverging Mushroom-Forming Fungi Provides Insights into the Origins of Lignocellulose Decay Capabilities.</title>
        <authorList>
            <person name="Nagy L.G."/>
            <person name="Riley R."/>
            <person name="Tritt A."/>
            <person name="Adam C."/>
            <person name="Daum C."/>
            <person name="Floudas D."/>
            <person name="Sun H."/>
            <person name="Yadav J.S."/>
            <person name="Pangilinan J."/>
            <person name="Larsson K.H."/>
            <person name="Matsuura K."/>
            <person name="Barry K."/>
            <person name="Labutti K."/>
            <person name="Kuo R."/>
            <person name="Ohm R.A."/>
            <person name="Bhattacharya S.S."/>
            <person name="Shirouzu T."/>
            <person name="Yoshinaga Y."/>
            <person name="Martin F.M."/>
            <person name="Grigoriev I.V."/>
            <person name="Hibbett D.S."/>
        </authorList>
    </citation>
    <scope>NUCLEOTIDE SEQUENCE [LARGE SCALE GENOMIC DNA]</scope>
    <source>
        <strain evidence="8 9">CBS 109695</strain>
    </source>
</reference>